<keyword evidence="1" id="KW-0732">Signal</keyword>
<evidence type="ECO:0000256" key="1">
    <source>
        <dbReference type="SAM" id="SignalP"/>
    </source>
</evidence>
<evidence type="ECO:0000313" key="2">
    <source>
        <dbReference type="EMBL" id="ODA36199.1"/>
    </source>
</evidence>
<organism evidence="2 3">
    <name type="scientific">Veronia pacifica</name>
    <dbReference type="NCBI Taxonomy" id="1080227"/>
    <lineage>
        <taxon>Bacteria</taxon>
        <taxon>Pseudomonadati</taxon>
        <taxon>Pseudomonadota</taxon>
        <taxon>Gammaproteobacteria</taxon>
        <taxon>Vibrionales</taxon>
        <taxon>Vibrionaceae</taxon>
        <taxon>Veronia</taxon>
    </lineage>
</organism>
<keyword evidence="3" id="KW-1185">Reference proteome</keyword>
<dbReference type="EMBL" id="LYBM01000001">
    <property type="protein sequence ID" value="ODA36199.1"/>
    <property type="molecule type" value="Genomic_DNA"/>
</dbReference>
<sequence>MKVVLFIACFFLIPFTVIAGEEYHQDWMVDTNGNDYFYAATINNNDQIFGKYCYFSSENCLYLIGVDITCEAGSEYPALVNAESAAMHVTLYCGDKFMDQNVLVIEPYEDIDLAIKQGEQLGIAVPMESGQFQVSRFSLDGAIIAIDRMMDAALYHLRENRSLPDSESL</sequence>
<reference evidence="2 3" key="1">
    <citation type="submission" date="2016-05" db="EMBL/GenBank/DDBJ databases">
        <title>Genomic Taxonomy of the Vibrionaceae.</title>
        <authorList>
            <person name="Gomez-Gil B."/>
            <person name="Enciso-Ibarra J."/>
        </authorList>
    </citation>
    <scope>NUCLEOTIDE SEQUENCE [LARGE SCALE GENOMIC DNA]</scope>
    <source>
        <strain evidence="2 3">CAIM 1920</strain>
    </source>
</reference>
<name>A0A1C3ESK1_9GAMM</name>
<accession>A0A1C3ESK1</accession>
<dbReference type="RefSeq" id="WP_068898265.1">
    <property type="nucleotide sequence ID" value="NZ_JBHUIF010000002.1"/>
</dbReference>
<feature type="chain" id="PRO_5008673392" evidence="1">
    <location>
        <begin position="20"/>
        <end position="169"/>
    </location>
</feature>
<dbReference type="OrthoDB" id="6898311at2"/>
<evidence type="ECO:0000313" key="3">
    <source>
        <dbReference type="Proteomes" id="UP000094936"/>
    </source>
</evidence>
<protein>
    <submittedName>
        <fullName evidence="2">Uncharacterized protein</fullName>
    </submittedName>
</protein>
<dbReference type="AlphaFoldDB" id="A0A1C3ESK1"/>
<dbReference type="Proteomes" id="UP000094936">
    <property type="component" value="Unassembled WGS sequence"/>
</dbReference>
<comment type="caution">
    <text evidence="2">The sequence shown here is derived from an EMBL/GenBank/DDBJ whole genome shotgun (WGS) entry which is preliminary data.</text>
</comment>
<proteinExistence type="predicted"/>
<gene>
    <name evidence="2" type="ORF">A8L45_00930</name>
</gene>
<feature type="signal peptide" evidence="1">
    <location>
        <begin position="1"/>
        <end position="19"/>
    </location>
</feature>